<gene>
    <name evidence="1" type="ORF">SDC9_161422</name>
</gene>
<protein>
    <submittedName>
        <fullName evidence="1">Uncharacterized protein</fullName>
    </submittedName>
</protein>
<comment type="caution">
    <text evidence="1">The sequence shown here is derived from an EMBL/GenBank/DDBJ whole genome shotgun (WGS) entry which is preliminary data.</text>
</comment>
<evidence type="ECO:0000313" key="1">
    <source>
        <dbReference type="EMBL" id="MPN14096.1"/>
    </source>
</evidence>
<accession>A0A645FKA7</accession>
<name>A0A645FKA7_9ZZZZ</name>
<dbReference type="EMBL" id="VSSQ01060688">
    <property type="protein sequence ID" value="MPN14096.1"/>
    <property type="molecule type" value="Genomic_DNA"/>
</dbReference>
<reference evidence="1" key="1">
    <citation type="submission" date="2019-08" db="EMBL/GenBank/DDBJ databases">
        <authorList>
            <person name="Kucharzyk K."/>
            <person name="Murdoch R.W."/>
            <person name="Higgins S."/>
            <person name="Loffler F."/>
        </authorList>
    </citation>
    <scope>NUCLEOTIDE SEQUENCE</scope>
</reference>
<proteinExistence type="predicted"/>
<organism evidence="1">
    <name type="scientific">bioreactor metagenome</name>
    <dbReference type="NCBI Taxonomy" id="1076179"/>
    <lineage>
        <taxon>unclassified sequences</taxon>
        <taxon>metagenomes</taxon>
        <taxon>ecological metagenomes</taxon>
    </lineage>
</organism>
<sequence>MIDHYTFGTEATLEVQAKTAANDAELDNLKMIITENRSARSLAIYNAQAEAAADGSDSDFNYSQTQADISSTANNTGSISDSLEKTDEYLELLTDIAEREAINRFTTAEVKVDFTTNANISSDMDIDGVMNIFEEKLQEAMDSSAEGVYA</sequence>
<dbReference type="AlphaFoldDB" id="A0A645FKA7"/>